<evidence type="ECO:0000313" key="2">
    <source>
        <dbReference type="Proteomes" id="UP000002221"/>
    </source>
</evidence>
<accession>D0MHS2</accession>
<dbReference type="InterPro" id="IPR050194">
    <property type="entry name" value="Glycosyltransferase_grp1"/>
</dbReference>
<dbReference type="CAZy" id="GT4">
    <property type="family name" value="Glycosyltransferase Family 4"/>
</dbReference>
<dbReference type="Gene3D" id="3.40.50.2000">
    <property type="entry name" value="Glycogen Phosphorylase B"/>
    <property type="match status" value="2"/>
</dbReference>
<protein>
    <recommendedName>
        <fullName evidence="3">Glycosyltransferase subfamily 4-like N-terminal domain-containing protein</fullName>
    </recommendedName>
</protein>
<dbReference type="RefSeq" id="WP_012843642.1">
    <property type="nucleotide sequence ID" value="NC_013501.1"/>
</dbReference>
<dbReference type="Proteomes" id="UP000002221">
    <property type="component" value="Chromosome"/>
</dbReference>
<dbReference type="SUPFAM" id="SSF53756">
    <property type="entry name" value="UDP-Glycosyltransferase/glycogen phosphorylase"/>
    <property type="match status" value="1"/>
</dbReference>
<gene>
    <name evidence="1" type="ordered locus">Rmar_1139</name>
</gene>
<keyword evidence="2" id="KW-1185">Reference proteome</keyword>
<evidence type="ECO:0008006" key="3">
    <source>
        <dbReference type="Google" id="ProtNLM"/>
    </source>
</evidence>
<dbReference type="KEGG" id="rmr:Rmar_1139"/>
<dbReference type="PANTHER" id="PTHR45947:SF3">
    <property type="entry name" value="SULFOQUINOVOSYL TRANSFERASE SQD2"/>
    <property type="match status" value="1"/>
</dbReference>
<dbReference type="STRING" id="518766.Rmar_1139"/>
<dbReference type="HOGENOM" id="CLU_009583_41_0_10"/>
<dbReference type="OrthoDB" id="9765330at2"/>
<sequence>MRIGLLFPALPPALDGIGDHTAHLAAALAAESASVRVWTAQPEATPIPGVEIVRVFRYPPRRGVLELGAVVSTDPPDWLIVQFNQFSYGRWGLNPFLPMALHSLRRRCPSMRLAVMFHEDFVPPSSWKNRVFRLWQIPQFRALGRMADVVAFSIQPWVARYRSWFPQAQVVHWPVGSNIPDVGVSREEARRRLGLDPETLVVGVFGTIGAGRLVDYIRAAIEQLSKAGVRFAVWYVGPHGGRLRAQLPPGVSFRDAGALPGEAVSVHLSAMDLLLAPFVDGASTRRGSMIAGLQHGLAVLSTDGPLTDSMLRAEHGRSLWLTPVGDRGAFAGAALELARRPELRAALGQNARRFYAAQLDWPVLARRVMQTLEEAASNVVVQVS</sequence>
<dbReference type="eggNOG" id="COG0438">
    <property type="taxonomic scope" value="Bacteria"/>
</dbReference>
<name>D0MHS2_RHOM4</name>
<proteinExistence type="predicted"/>
<evidence type="ECO:0000313" key="1">
    <source>
        <dbReference type="EMBL" id="ACY48030.1"/>
    </source>
</evidence>
<dbReference type="PANTHER" id="PTHR45947">
    <property type="entry name" value="SULFOQUINOVOSYL TRANSFERASE SQD2"/>
    <property type="match status" value="1"/>
</dbReference>
<organism evidence="1 2">
    <name type="scientific">Rhodothermus marinus (strain ATCC 43812 / DSM 4252 / R-10)</name>
    <name type="common">Rhodothermus obamensis</name>
    <dbReference type="NCBI Taxonomy" id="518766"/>
    <lineage>
        <taxon>Bacteria</taxon>
        <taxon>Pseudomonadati</taxon>
        <taxon>Rhodothermota</taxon>
        <taxon>Rhodothermia</taxon>
        <taxon>Rhodothermales</taxon>
        <taxon>Rhodothermaceae</taxon>
        <taxon>Rhodothermus</taxon>
    </lineage>
</organism>
<dbReference type="EMBL" id="CP001807">
    <property type="protein sequence ID" value="ACY48030.1"/>
    <property type="molecule type" value="Genomic_DNA"/>
</dbReference>
<dbReference type="CDD" id="cd03801">
    <property type="entry name" value="GT4_PimA-like"/>
    <property type="match status" value="1"/>
</dbReference>
<dbReference type="AlphaFoldDB" id="D0MHS2"/>
<dbReference type="GO" id="GO:0016758">
    <property type="term" value="F:hexosyltransferase activity"/>
    <property type="evidence" value="ECO:0007669"/>
    <property type="project" value="TreeGrafter"/>
</dbReference>
<reference evidence="1 2" key="1">
    <citation type="journal article" date="2009" name="Stand. Genomic Sci.">
        <title>Complete genome sequence of Rhodothermus marinus type strain (R-10).</title>
        <authorList>
            <person name="Nolan M."/>
            <person name="Tindall B.J."/>
            <person name="Pomrenke H."/>
            <person name="Lapidus A."/>
            <person name="Copeland A."/>
            <person name="Glavina Del Rio T."/>
            <person name="Lucas S."/>
            <person name="Chen F."/>
            <person name="Tice H."/>
            <person name="Cheng J.F."/>
            <person name="Saunders E."/>
            <person name="Han C."/>
            <person name="Bruce D."/>
            <person name="Goodwin L."/>
            <person name="Chain P."/>
            <person name="Pitluck S."/>
            <person name="Ovchinikova G."/>
            <person name="Pati A."/>
            <person name="Ivanova N."/>
            <person name="Mavromatis K."/>
            <person name="Chen A."/>
            <person name="Palaniappan K."/>
            <person name="Land M."/>
            <person name="Hauser L."/>
            <person name="Chang Y.J."/>
            <person name="Jeffries C.D."/>
            <person name="Brettin T."/>
            <person name="Goker M."/>
            <person name="Bristow J."/>
            <person name="Eisen J.A."/>
            <person name="Markowitz V."/>
            <person name="Hugenholtz P."/>
            <person name="Kyrpides N.C."/>
            <person name="Klenk H.P."/>
            <person name="Detter J.C."/>
        </authorList>
    </citation>
    <scope>NUCLEOTIDE SEQUENCE [LARGE SCALE GENOMIC DNA]</scope>
    <source>
        <strain evidence="2">ATCC 43812 / DSM 4252 / R-10</strain>
    </source>
</reference>